<dbReference type="AlphaFoldDB" id="G0QRS2"/>
<reference evidence="6 7" key="1">
    <citation type="submission" date="2011-07" db="EMBL/GenBank/DDBJ databases">
        <authorList>
            <person name="Coyne R."/>
            <person name="Brami D."/>
            <person name="Johnson J."/>
            <person name="Hostetler J."/>
            <person name="Hannick L."/>
            <person name="Clark T."/>
            <person name="Cassidy-Hanley D."/>
            <person name="Inman J."/>
        </authorList>
    </citation>
    <scope>NUCLEOTIDE SEQUENCE [LARGE SCALE GENOMIC DNA]</scope>
    <source>
        <strain evidence="6 7">G5</strain>
    </source>
</reference>
<dbReference type="GeneID" id="14908240"/>
<keyword evidence="6" id="KW-0808">Transferase</keyword>
<keyword evidence="6" id="KW-0418">Kinase</keyword>
<dbReference type="PANTHER" id="PTHR24347">
    <property type="entry name" value="SERINE/THREONINE-PROTEIN KINASE"/>
    <property type="match status" value="1"/>
</dbReference>
<sequence>MNFYLFAKFKYLFYFYNNNNFLLKNQNPFQKVPNKIIELIPSNRIIWNYNKQQLQYQLLGFQLQVGQNFYEFLAEELSLNKLKSFLSQRIFQAKFQDEYKVENQIGKGNYARVIYIYIYIHIMKLFKGVRYAVKCFEKQKLYDIDKGMVKIIYKKYKFQKINKQKLSLYNELRIMRCLTNHLNIIKLFEVFEGENTFYFVMEIVDGTTLYDEIKKHSQTPYKDNEVKEIIKLLIQGIDYCTQNNIMHRDIKPENILFSKKNNKIILKIVDFGLASFVNDDPYIFPKCGTPGFVAPEIANLVDKNSGYSAICDMFSIGIIFHILLTGEAVFLGKKFNDVLKKNKDCIIDFNKPIYENLSQDCKNLLQRLLEKDPIQRINSKQALEHPYFQTQYMKKMSIDDVSSSQLESFQIRQKNNSLFTTPLRIPYLTNDESQQQVIQDNLNSFVTRDPVMLAQNQKLDPSNAFYYTIGRSNIEYNS</sequence>
<dbReference type="SMART" id="SM00220">
    <property type="entry name" value="S_TKc"/>
    <property type="match status" value="1"/>
</dbReference>
<feature type="domain" description="Protein kinase" evidence="5">
    <location>
        <begin position="99"/>
        <end position="388"/>
    </location>
</feature>
<dbReference type="RefSeq" id="XP_004035567.1">
    <property type="nucleotide sequence ID" value="XM_004035519.1"/>
</dbReference>
<feature type="binding site" evidence="3">
    <location>
        <position position="134"/>
    </location>
    <ligand>
        <name>ATP</name>
        <dbReference type="ChEBI" id="CHEBI:30616"/>
    </ligand>
</feature>
<evidence type="ECO:0000256" key="2">
    <source>
        <dbReference type="ARBA" id="ARBA00022840"/>
    </source>
</evidence>
<dbReference type="EC" id="2.7.11.17" evidence="6"/>
<dbReference type="InterPro" id="IPR017441">
    <property type="entry name" value="Protein_kinase_ATP_BS"/>
</dbReference>
<dbReference type="SUPFAM" id="SSF56112">
    <property type="entry name" value="Protein kinase-like (PK-like)"/>
    <property type="match status" value="1"/>
</dbReference>
<dbReference type="InterPro" id="IPR008271">
    <property type="entry name" value="Ser/Thr_kinase_AS"/>
</dbReference>
<organism evidence="6 7">
    <name type="scientific">Ichthyophthirius multifiliis</name>
    <name type="common">White spot disease agent</name>
    <name type="synonym">Ich</name>
    <dbReference type="NCBI Taxonomy" id="5932"/>
    <lineage>
        <taxon>Eukaryota</taxon>
        <taxon>Sar</taxon>
        <taxon>Alveolata</taxon>
        <taxon>Ciliophora</taxon>
        <taxon>Intramacronucleata</taxon>
        <taxon>Oligohymenophorea</taxon>
        <taxon>Hymenostomatida</taxon>
        <taxon>Ophryoglenina</taxon>
        <taxon>Ichthyophthirius</taxon>
    </lineage>
</organism>
<dbReference type="GO" id="GO:0004683">
    <property type="term" value="F:calcium/calmodulin-dependent protein kinase activity"/>
    <property type="evidence" value="ECO:0007669"/>
    <property type="project" value="UniProtKB-EC"/>
</dbReference>
<dbReference type="Proteomes" id="UP000008983">
    <property type="component" value="Unassembled WGS sequence"/>
</dbReference>
<dbReference type="FunFam" id="1.10.510.10:FF:000945">
    <property type="entry name" value="Uncharacterized protein"/>
    <property type="match status" value="1"/>
</dbReference>
<name>G0QRS2_ICHMU</name>
<comment type="similarity">
    <text evidence="4">Belongs to the protein kinase superfamily.</text>
</comment>
<dbReference type="EMBL" id="GL983798">
    <property type="protein sequence ID" value="EGR32081.1"/>
    <property type="molecule type" value="Genomic_DNA"/>
</dbReference>
<accession>G0QRS2</accession>
<keyword evidence="2 3" id="KW-0067">ATP-binding</keyword>
<dbReference type="InParanoid" id="G0QRS2"/>
<dbReference type="PROSITE" id="PS00108">
    <property type="entry name" value="PROTEIN_KINASE_ST"/>
    <property type="match status" value="1"/>
</dbReference>
<dbReference type="STRING" id="857967.G0QRS2"/>
<protein>
    <submittedName>
        <fullName evidence="6">Protein kinase domain protein</fullName>
        <ecNumber evidence="6">2.7.11.17</ecNumber>
    </submittedName>
</protein>
<dbReference type="PROSITE" id="PS00107">
    <property type="entry name" value="PROTEIN_KINASE_ATP"/>
    <property type="match status" value="1"/>
</dbReference>
<dbReference type="PROSITE" id="PS50011">
    <property type="entry name" value="PROTEIN_KINASE_DOM"/>
    <property type="match status" value="1"/>
</dbReference>
<dbReference type="eggNOG" id="KOG0032">
    <property type="taxonomic scope" value="Eukaryota"/>
</dbReference>
<gene>
    <name evidence="6" type="ORF">IMG5_096950</name>
</gene>
<proteinExistence type="inferred from homology"/>
<evidence type="ECO:0000313" key="7">
    <source>
        <dbReference type="Proteomes" id="UP000008983"/>
    </source>
</evidence>
<dbReference type="InterPro" id="IPR000719">
    <property type="entry name" value="Prot_kinase_dom"/>
</dbReference>
<dbReference type="Pfam" id="PF00069">
    <property type="entry name" value="Pkinase"/>
    <property type="match status" value="1"/>
</dbReference>
<evidence type="ECO:0000256" key="3">
    <source>
        <dbReference type="PROSITE-ProRule" id="PRU10141"/>
    </source>
</evidence>
<evidence type="ECO:0000256" key="1">
    <source>
        <dbReference type="ARBA" id="ARBA00022741"/>
    </source>
</evidence>
<evidence type="ECO:0000256" key="4">
    <source>
        <dbReference type="RuleBase" id="RU000304"/>
    </source>
</evidence>
<dbReference type="Gene3D" id="1.10.510.10">
    <property type="entry name" value="Transferase(Phosphotransferase) domain 1"/>
    <property type="match status" value="1"/>
</dbReference>
<dbReference type="GO" id="GO:0005524">
    <property type="term" value="F:ATP binding"/>
    <property type="evidence" value="ECO:0007669"/>
    <property type="project" value="UniProtKB-UniRule"/>
</dbReference>
<dbReference type="InterPro" id="IPR011009">
    <property type="entry name" value="Kinase-like_dom_sf"/>
</dbReference>
<keyword evidence="7" id="KW-1185">Reference proteome</keyword>
<evidence type="ECO:0000259" key="5">
    <source>
        <dbReference type="PROSITE" id="PS50011"/>
    </source>
</evidence>
<evidence type="ECO:0000313" key="6">
    <source>
        <dbReference type="EMBL" id="EGR32081.1"/>
    </source>
</evidence>
<dbReference type="OrthoDB" id="371850at2759"/>
<keyword evidence="4" id="KW-0723">Serine/threonine-protein kinase</keyword>
<dbReference type="Gene3D" id="3.30.200.20">
    <property type="entry name" value="Phosphorylase Kinase, domain 1"/>
    <property type="match status" value="1"/>
</dbReference>
<keyword evidence="1 3" id="KW-0547">Nucleotide-binding</keyword>
<dbReference type="OMA" id="AKAPKYM"/>